<evidence type="ECO:0000256" key="9">
    <source>
        <dbReference type="ARBA" id="ARBA00023295"/>
    </source>
</evidence>
<dbReference type="PROSITE" id="PS51068">
    <property type="entry name" value="FPG_CAT"/>
    <property type="match status" value="1"/>
</dbReference>
<dbReference type="GO" id="GO:0008534">
    <property type="term" value="F:oxidized purine nucleobase lesion DNA N-glycosylase activity"/>
    <property type="evidence" value="ECO:0007669"/>
    <property type="project" value="UniProtKB-EC"/>
</dbReference>
<reference evidence="11" key="1">
    <citation type="journal article" date="2014" name="Front. Microbiol.">
        <title>High frequency of phylogenetically diverse reductive dehalogenase-homologous genes in deep subseafloor sedimentary metagenomes.</title>
        <authorList>
            <person name="Kawai M."/>
            <person name="Futagami T."/>
            <person name="Toyoda A."/>
            <person name="Takaki Y."/>
            <person name="Nishi S."/>
            <person name="Hori S."/>
            <person name="Arai W."/>
            <person name="Tsubouchi T."/>
            <person name="Morono Y."/>
            <person name="Uchiyama I."/>
            <person name="Ito T."/>
            <person name="Fujiyama A."/>
            <person name="Inagaki F."/>
            <person name="Takami H."/>
        </authorList>
    </citation>
    <scope>NUCLEOTIDE SEQUENCE</scope>
    <source>
        <strain evidence="11">Expedition CK06-06</strain>
    </source>
</reference>
<evidence type="ECO:0000256" key="3">
    <source>
        <dbReference type="ARBA" id="ARBA00022763"/>
    </source>
</evidence>
<name>X0YDT5_9ZZZZ</name>
<keyword evidence="6" id="KW-0234">DNA repair</keyword>
<dbReference type="PANTHER" id="PTHR22993:SF9">
    <property type="entry name" value="FORMAMIDOPYRIMIDINE-DNA GLYCOSYLASE"/>
    <property type="match status" value="1"/>
</dbReference>
<dbReference type="GO" id="GO:0003684">
    <property type="term" value="F:damaged DNA binding"/>
    <property type="evidence" value="ECO:0007669"/>
    <property type="project" value="InterPro"/>
</dbReference>
<dbReference type="GO" id="GO:0016829">
    <property type="term" value="F:lyase activity"/>
    <property type="evidence" value="ECO:0007669"/>
    <property type="project" value="UniProtKB-KW"/>
</dbReference>
<proteinExistence type="inferred from homology"/>
<keyword evidence="8" id="KW-0511">Multifunctional enzyme</keyword>
<evidence type="ECO:0000256" key="1">
    <source>
        <dbReference type="ARBA" id="ARBA00001668"/>
    </source>
</evidence>
<comment type="caution">
    <text evidence="11">The sequence shown here is derived from an EMBL/GenBank/DDBJ whole genome shotgun (WGS) entry which is preliminary data.</text>
</comment>
<keyword evidence="3" id="KW-0227">DNA damage</keyword>
<sequence>DPEGWSLIEGSFHYIRDIGVKGKFIYFVLDDEINIFNTLGMTGQWCSEYDIHCRIVFHLDSGESIYFRDIRNFGTIKIIKGRDKLNKKLAILGSDILVDRLGNSEVLSLFRKRASWTLPKFLMNQGYLSGVGNYIKCEGLHRSGLSPHSKIEELSDEDILRIYDAVCEVARASYRNKGASFQTYRDPDKNKGKYSFRFLVYGKD</sequence>
<evidence type="ECO:0000256" key="6">
    <source>
        <dbReference type="ARBA" id="ARBA00023204"/>
    </source>
</evidence>
<dbReference type="Pfam" id="PF06831">
    <property type="entry name" value="H2TH"/>
    <property type="match status" value="1"/>
</dbReference>
<evidence type="ECO:0000256" key="8">
    <source>
        <dbReference type="ARBA" id="ARBA00023268"/>
    </source>
</evidence>
<feature type="non-terminal residue" evidence="11">
    <location>
        <position position="204"/>
    </location>
</feature>
<comment type="catalytic activity">
    <reaction evidence="1">
        <text>Hydrolysis of DNA containing ring-opened 7-methylguanine residues, releasing 2,6-diamino-4-hydroxy-5-(N-methyl)formamidopyrimidine.</text>
        <dbReference type="EC" id="3.2.2.23"/>
    </reaction>
</comment>
<dbReference type="InterPro" id="IPR035937">
    <property type="entry name" value="FPG_N"/>
</dbReference>
<comment type="similarity">
    <text evidence="2">Belongs to the FPG family.</text>
</comment>
<evidence type="ECO:0000256" key="4">
    <source>
        <dbReference type="ARBA" id="ARBA00022801"/>
    </source>
</evidence>
<evidence type="ECO:0000313" key="11">
    <source>
        <dbReference type="EMBL" id="GAG45432.1"/>
    </source>
</evidence>
<feature type="domain" description="Formamidopyrimidine-DNA glycosylase catalytic" evidence="10">
    <location>
        <begin position="1"/>
        <end position="74"/>
    </location>
</feature>
<dbReference type="EMBL" id="BARS01055413">
    <property type="protein sequence ID" value="GAG45432.1"/>
    <property type="molecule type" value="Genomic_DNA"/>
</dbReference>
<evidence type="ECO:0000259" key="10">
    <source>
        <dbReference type="PROSITE" id="PS51068"/>
    </source>
</evidence>
<keyword evidence="9" id="KW-0326">Glycosidase</keyword>
<dbReference type="SUPFAM" id="SSF46946">
    <property type="entry name" value="S13-like H2TH domain"/>
    <property type="match status" value="1"/>
</dbReference>
<dbReference type="Gene3D" id="1.10.8.50">
    <property type="match status" value="1"/>
</dbReference>
<dbReference type="Gene3D" id="3.20.190.10">
    <property type="entry name" value="MutM-like, N-terminal"/>
    <property type="match status" value="1"/>
</dbReference>
<dbReference type="GO" id="GO:0006284">
    <property type="term" value="P:base-excision repair"/>
    <property type="evidence" value="ECO:0007669"/>
    <property type="project" value="InterPro"/>
</dbReference>
<dbReference type="AlphaFoldDB" id="X0YDT5"/>
<evidence type="ECO:0000256" key="5">
    <source>
        <dbReference type="ARBA" id="ARBA00023125"/>
    </source>
</evidence>
<dbReference type="InterPro" id="IPR012319">
    <property type="entry name" value="FPG_cat"/>
</dbReference>
<keyword evidence="5" id="KW-0238">DNA-binding</keyword>
<dbReference type="Pfam" id="PF01149">
    <property type="entry name" value="Fapy_DNA_glyco"/>
    <property type="match status" value="1"/>
</dbReference>
<dbReference type="GO" id="GO:0005634">
    <property type="term" value="C:nucleus"/>
    <property type="evidence" value="ECO:0007669"/>
    <property type="project" value="TreeGrafter"/>
</dbReference>
<keyword evidence="7" id="KW-0456">Lyase</keyword>
<gene>
    <name evidence="11" type="ORF">S01H1_81816</name>
</gene>
<dbReference type="InterPro" id="IPR010979">
    <property type="entry name" value="Ribosomal_uS13-like_H2TH"/>
</dbReference>
<dbReference type="GO" id="GO:0008270">
    <property type="term" value="F:zinc ion binding"/>
    <property type="evidence" value="ECO:0007669"/>
    <property type="project" value="InterPro"/>
</dbReference>
<evidence type="ECO:0000256" key="2">
    <source>
        <dbReference type="ARBA" id="ARBA00009409"/>
    </source>
</evidence>
<dbReference type="SMART" id="SM01232">
    <property type="entry name" value="H2TH"/>
    <property type="match status" value="1"/>
</dbReference>
<evidence type="ECO:0000256" key="7">
    <source>
        <dbReference type="ARBA" id="ARBA00023239"/>
    </source>
</evidence>
<dbReference type="InterPro" id="IPR015886">
    <property type="entry name" value="H2TH_FPG"/>
</dbReference>
<protein>
    <recommendedName>
        <fullName evidence="10">Formamidopyrimidine-DNA glycosylase catalytic domain-containing protein</fullName>
    </recommendedName>
</protein>
<accession>X0YDT5</accession>
<organism evidence="11">
    <name type="scientific">marine sediment metagenome</name>
    <dbReference type="NCBI Taxonomy" id="412755"/>
    <lineage>
        <taxon>unclassified sequences</taxon>
        <taxon>metagenomes</taxon>
        <taxon>ecological metagenomes</taxon>
    </lineage>
</organism>
<keyword evidence="4" id="KW-0378">Hydrolase</keyword>
<dbReference type="SUPFAM" id="SSF81624">
    <property type="entry name" value="N-terminal domain of MutM-like DNA repair proteins"/>
    <property type="match status" value="1"/>
</dbReference>
<feature type="non-terminal residue" evidence="11">
    <location>
        <position position="1"/>
    </location>
</feature>
<dbReference type="GO" id="GO:0003906">
    <property type="term" value="F:DNA-(apurinic or apyrimidinic site) endonuclease activity"/>
    <property type="evidence" value="ECO:0007669"/>
    <property type="project" value="InterPro"/>
</dbReference>
<dbReference type="PANTHER" id="PTHR22993">
    <property type="entry name" value="FORMAMIDOPYRIMIDINE-DNA GLYCOSYLASE"/>
    <property type="match status" value="1"/>
</dbReference>